<evidence type="ECO:0000313" key="2">
    <source>
        <dbReference type="Proteomes" id="UP000594621"/>
    </source>
</evidence>
<proteinExistence type="predicted"/>
<evidence type="ECO:0008006" key="3">
    <source>
        <dbReference type="Google" id="ProtNLM"/>
    </source>
</evidence>
<accession>A0A7S9DCQ4</accession>
<dbReference type="Proteomes" id="UP000594621">
    <property type="component" value="Chromosome"/>
</dbReference>
<evidence type="ECO:0000313" key="1">
    <source>
        <dbReference type="EMBL" id="QPF95276.1"/>
    </source>
</evidence>
<keyword evidence="2" id="KW-1185">Reference proteome</keyword>
<dbReference type="AlphaFoldDB" id="A0A7S9DCQ4"/>
<dbReference type="EMBL" id="CP061379">
    <property type="protein sequence ID" value="QPF95276.1"/>
    <property type="molecule type" value="Genomic_DNA"/>
</dbReference>
<gene>
    <name evidence="1" type="ORF">IC761_21190</name>
</gene>
<sequence>MTNPTAAQAQVSSPAVTGVLVMITVKAGVTRDQVMAVMPAEIRATVQLYLGGKIREWYSRGDGRGVVMLLDTKDVAEAQAIMDGLPLGKEHLMDHDYIPVGPLQPLGLLMANPAAMKGAQ</sequence>
<dbReference type="KEGG" id="bcou:IC761_21190"/>
<organism evidence="1 2">
    <name type="scientific">Bradyrhizobium commune</name>
    <dbReference type="NCBI Taxonomy" id="83627"/>
    <lineage>
        <taxon>Bacteria</taxon>
        <taxon>Pseudomonadati</taxon>
        <taxon>Pseudomonadota</taxon>
        <taxon>Alphaproteobacteria</taxon>
        <taxon>Hyphomicrobiales</taxon>
        <taxon>Nitrobacteraceae</taxon>
        <taxon>Bradyrhizobium</taxon>
    </lineage>
</organism>
<protein>
    <recommendedName>
        <fullName evidence="3">Muconolactone isomerase domain-containing protein</fullName>
    </recommendedName>
</protein>
<dbReference type="Gene3D" id="3.30.70.1060">
    <property type="entry name" value="Dimeric alpha+beta barrel"/>
    <property type="match status" value="1"/>
</dbReference>
<name>A0A7S9DCQ4_9BRAD</name>
<reference evidence="1 2" key="1">
    <citation type="submission" date="2020-09" db="EMBL/GenBank/DDBJ databases">
        <title>Complete genomes of bradyrhizobia occurring on native shrubby legumes in Australia.</title>
        <authorList>
            <person name="Lafay B."/>
        </authorList>
    </citation>
    <scope>NUCLEOTIDE SEQUENCE [LARGE SCALE GENOMIC DNA]</scope>
    <source>
        <strain evidence="1 2">BDV5040</strain>
    </source>
</reference>